<dbReference type="InterPro" id="IPR012495">
    <property type="entry name" value="TadE-like_dom"/>
</dbReference>
<sequence length="224" mass="25416">MNDRNKVNGQGMVETLIVLPIMTLGCAAVVQLLLIFWQQQTVAMAAQYALRAGSLNHARTGVMKTTFAAVMAGLKPQLDDPDSLVDMSKALLQQRLHLAKAGKLERLLPTAKHFKRYAERRWLPGERRWVKELAVDHLQARARRYAGAEREYWEQAHTIAITGVWCMPLEIPLAAELLVKTQSWFSDSDAQRFCRLRAKLFSQPLWALPFSAQQVLMSGFRNQS</sequence>
<evidence type="ECO:0000256" key="1">
    <source>
        <dbReference type="SAM" id="Phobius"/>
    </source>
</evidence>
<name>A0A432ZR56_9GAMM</name>
<organism evidence="3 4">
    <name type="scientific">Idiomarina tyrosinivorans</name>
    <dbReference type="NCBI Taxonomy" id="1445662"/>
    <lineage>
        <taxon>Bacteria</taxon>
        <taxon>Pseudomonadati</taxon>
        <taxon>Pseudomonadota</taxon>
        <taxon>Gammaproteobacteria</taxon>
        <taxon>Alteromonadales</taxon>
        <taxon>Idiomarinaceae</taxon>
        <taxon>Idiomarina</taxon>
    </lineage>
</organism>
<feature type="domain" description="TadE-like" evidence="2">
    <location>
        <begin position="9"/>
        <end position="51"/>
    </location>
</feature>
<feature type="transmembrane region" description="Helical" evidence="1">
    <location>
        <begin position="12"/>
        <end position="37"/>
    </location>
</feature>
<evidence type="ECO:0000313" key="3">
    <source>
        <dbReference type="EMBL" id="RUO80394.1"/>
    </source>
</evidence>
<dbReference type="Proteomes" id="UP000287996">
    <property type="component" value="Unassembled WGS sequence"/>
</dbReference>
<evidence type="ECO:0000259" key="2">
    <source>
        <dbReference type="Pfam" id="PF07811"/>
    </source>
</evidence>
<dbReference type="AlphaFoldDB" id="A0A432ZR56"/>
<dbReference type="RefSeq" id="WP_126841451.1">
    <property type="nucleotide sequence ID" value="NZ_PIQH01000004.1"/>
</dbReference>
<evidence type="ECO:0000313" key="4">
    <source>
        <dbReference type="Proteomes" id="UP000287996"/>
    </source>
</evidence>
<dbReference type="PROSITE" id="PS51257">
    <property type="entry name" value="PROKAR_LIPOPROTEIN"/>
    <property type="match status" value="1"/>
</dbReference>
<protein>
    <recommendedName>
        <fullName evidence="2">TadE-like domain-containing protein</fullName>
    </recommendedName>
</protein>
<comment type="caution">
    <text evidence="3">The sequence shown here is derived from an EMBL/GenBank/DDBJ whole genome shotgun (WGS) entry which is preliminary data.</text>
</comment>
<keyword evidence="1" id="KW-0812">Transmembrane</keyword>
<dbReference type="OrthoDB" id="6237896at2"/>
<proteinExistence type="predicted"/>
<dbReference type="Pfam" id="PF07811">
    <property type="entry name" value="TadE"/>
    <property type="match status" value="1"/>
</dbReference>
<accession>A0A432ZR56</accession>
<gene>
    <name evidence="3" type="ORF">CWI84_04820</name>
</gene>
<keyword evidence="1" id="KW-1133">Transmembrane helix</keyword>
<keyword evidence="1" id="KW-0472">Membrane</keyword>
<dbReference type="EMBL" id="PIQH01000004">
    <property type="protein sequence ID" value="RUO80394.1"/>
    <property type="molecule type" value="Genomic_DNA"/>
</dbReference>
<keyword evidence="4" id="KW-1185">Reference proteome</keyword>
<reference evidence="3 4" key="1">
    <citation type="journal article" date="2011" name="Front. Microbiol.">
        <title>Genomic signatures of strain selection and enhancement in Bacillus atrophaeus var. globigii, a historical biowarfare simulant.</title>
        <authorList>
            <person name="Gibbons H.S."/>
            <person name="Broomall S.M."/>
            <person name="McNew L.A."/>
            <person name="Daligault H."/>
            <person name="Chapman C."/>
            <person name="Bruce D."/>
            <person name="Karavis M."/>
            <person name="Krepps M."/>
            <person name="McGregor P.A."/>
            <person name="Hong C."/>
            <person name="Park K.H."/>
            <person name="Akmal A."/>
            <person name="Feldman A."/>
            <person name="Lin J.S."/>
            <person name="Chang W.E."/>
            <person name="Higgs B.W."/>
            <person name="Demirev P."/>
            <person name="Lindquist J."/>
            <person name="Liem A."/>
            <person name="Fochler E."/>
            <person name="Read T.D."/>
            <person name="Tapia R."/>
            <person name="Johnson S."/>
            <person name="Bishop-Lilly K.A."/>
            <person name="Detter C."/>
            <person name="Han C."/>
            <person name="Sozhamannan S."/>
            <person name="Rosenzweig C.N."/>
            <person name="Skowronski E.W."/>
        </authorList>
    </citation>
    <scope>NUCLEOTIDE SEQUENCE [LARGE SCALE GENOMIC DNA]</scope>
    <source>
        <strain evidence="3 4">CC-PW-9</strain>
    </source>
</reference>